<keyword evidence="5" id="KW-0411">Iron-sulfur</keyword>
<comment type="caution">
    <text evidence="9">The sequence shown here is derived from an EMBL/GenBank/DDBJ whole genome shotgun (WGS) entry which is preliminary data.</text>
</comment>
<organism evidence="9 10">
    <name type="scientific">Fasciola hepatica</name>
    <name type="common">Liver fluke</name>
    <dbReference type="NCBI Taxonomy" id="6192"/>
    <lineage>
        <taxon>Eukaryota</taxon>
        <taxon>Metazoa</taxon>
        <taxon>Spiralia</taxon>
        <taxon>Lophotrochozoa</taxon>
        <taxon>Platyhelminthes</taxon>
        <taxon>Trematoda</taxon>
        <taxon>Digenea</taxon>
        <taxon>Plagiorchiida</taxon>
        <taxon>Echinostomata</taxon>
        <taxon>Echinostomatoidea</taxon>
        <taxon>Fasciolidae</taxon>
        <taxon>Fasciola</taxon>
    </lineage>
</organism>
<dbReference type="GO" id="GO:0005763">
    <property type="term" value="C:mitochondrial small ribosomal subunit"/>
    <property type="evidence" value="ECO:0007669"/>
    <property type="project" value="TreeGrafter"/>
</dbReference>
<dbReference type="SUPFAM" id="SSF53335">
    <property type="entry name" value="S-adenosyl-L-methionine-dependent methyltransferases"/>
    <property type="match status" value="1"/>
</dbReference>
<dbReference type="EMBL" id="JXXN02007608">
    <property type="protein sequence ID" value="THD19035.1"/>
    <property type="molecule type" value="Genomic_DNA"/>
</dbReference>
<name>A0A4E0QUS7_FASHE</name>
<accession>A0A4E0QUS7</accession>
<dbReference type="GO" id="GO:0006412">
    <property type="term" value="P:translation"/>
    <property type="evidence" value="ECO:0007669"/>
    <property type="project" value="InterPro"/>
</dbReference>
<dbReference type="PANTHER" id="PTHR13184">
    <property type="entry name" value="37S RIBOSOMAL PROTEIN S22"/>
    <property type="match status" value="1"/>
</dbReference>
<keyword evidence="6" id="KW-0496">Mitochondrion</keyword>
<keyword evidence="3" id="KW-0809">Transit peptide</keyword>
<comment type="subcellular location">
    <subcellularLocation>
        <location evidence="1">Mitochondrion</location>
    </subcellularLocation>
</comment>
<dbReference type="Proteomes" id="UP000230066">
    <property type="component" value="Unassembled WGS sequence"/>
</dbReference>
<dbReference type="GO" id="GO:0003735">
    <property type="term" value="F:structural constituent of ribosome"/>
    <property type="evidence" value="ECO:0007669"/>
    <property type="project" value="TreeGrafter"/>
</dbReference>
<sequence>MSYTAKLINGSLRYRAMRALQSILRFPPGSQNPSYTPKVEGDGVDAHKGSATSRLRQYPFFLSLPALALPSQLDAAAINYLRDYSISSPKAIEDRAEMLGNYLWSRPLMTESQIMEKDPRLGEGGLSIGSVGETEPELAEAIYSHNPSDLTRIRPGTLHEIKAESLEQWKSLTYTGHNCELYLTARLAPNFSSTCRVLYEIRKRCPKFIPRNLFDFGSGLGTVTWAVNTVWPIGCVREHYMVEPSADMTRISEFLLRKNPMLNTSETIFPGIYHRRFTPARKQTYDLVVSAHSLLELPGKLARRRVISNLWNRTSGFLVLIEQGTRAGFAGILEARDWLVGS</sequence>
<reference evidence="9" key="1">
    <citation type="submission" date="2019-03" db="EMBL/GenBank/DDBJ databases">
        <title>Improved annotation for the trematode Fasciola hepatica.</title>
        <authorList>
            <person name="Choi Y.-J."/>
            <person name="Martin J."/>
            <person name="Mitreva M."/>
        </authorList>
    </citation>
    <scope>NUCLEOTIDE SEQUENCE [LARGE SCALE GENOMIC DNA]</scope>
</reference>
<dbReference type="AlphaFoldDB" id="A0A4E0QUS7"/>
<dbReference type="InterPro" id="IPR052571">
    <property type="entry name" value="Mt_RNA_Methyltransferase"/>
</dbReference>
<proteinExistence type="predicted"/>
<dbReference type="InterPro" id="IPR029063">
    <property type="entry name" value="SAM-dependent_MTases_sf"/>
</dbReference>
<evidence type="ECO:0000256" key="7">
    <source>
        <dbReference type="ARBA" id="ARBA00045681"/>
    </source>
</evidence>
<dbReference type="GO" id="GO:0051536">
    <property type="term" value="F:iron-sulfur cluster binding"/>
    <property type="evidence" value="ECO:0007669"/>
    <property type="project" value="UniProtKB-KW"/>
</dbReference>
<evidence type="ECO:0000256" key="5">
    <source>
        <dbReference type="ARBA" id="ARBA00023014"/>
    </source>
</evidence>
<evidence type="ECO:0000256" key="8">
    <source>
        <dbReference type="SAM" id="MobiDB-lite"/>
    </source>
</evidence>
<evidence type="ECO:0000313" key="9">
    <source>
        <dbReference type="EMBL" id="THD19035.1"/>
    </source>
</evidence>
<evidence type="ECO:0000313" key="10">
    <source>
        <dbReference type="Proteomes" id="UP000230066"/>
    </source>
</evidence>
<keyword evidence="4" id="KW-0408">Iron</keyword>
<dbReference type="GO" id="GO:0046872">
    <property type="term" value="F:metal ion binding"/>
    <property type="evidence" value="ECO:0007669"/>
    <property type="project" value="UniProtKB-KW"/>
</dbReference>
<dbReference type="Pfam" id="PF09243">
    <property type="entry name" value="Rsm22"/>
    <property type="match status" value="1"/>
</dbReference>
<evidence type="ECO:0000256" key="4">
    <source>
        <dbReference type="ARBA" id="ARBA00023004"/>
    </source>
</evidence>
<gene>
    <name evidence="9" type="ORF">D915_010326</name>
</gene>
<evidence type="ECO:0000256" key="1">
    <source>
        <dbReference type="ARBA" id="ARBA00004173"/>
    </source>
</evidence>
<dbReference type="GO" id="GO:0008168">
    <property type="term" value="F:methyltransferase activity"/>
    <property type="evidence" value="ECO:0007669"/>
    <property type="project" value="InterPro"/>
</dbReference>
<evidence type="ECO:0000256" key="2">
    <source>
        <dbReference type="ARBA" id="ARBA00022723"/>
    </source>
</evidence>
<dbReference type="PANTHER" id="PTHR13184:SF5">
    <property type="entry name" value="METHYLTRANSFERASE-LIKE PROTEIN 17, MITOCHONDRIAL"/>
    <property type="match status" value="1"/>
</dbReference>
<keyword evidence="2" id="KW-0479">Metal-binding</keyword>
<evidence type="ECO:0000256" key="3">
    <source>
        <dbReference type="ARBA" id="ARBA00022946"/>
    </source>
</evidence>
<protein>
    <submittedName>
        <fullName evidence="9">Huntingtin interacting protein</fullName>
    </submittedName>
</protein>
<dbReference type="InterPro" id="IPR015324">
    <property type="entry name" value="Ribosomal_Rsm22-like"/>
</dbReference>
<comment type="function">
    <text evidence="7">Mitochondrial ribosome (mitoribosome) assembly factor. Binds at the interface of the head and body domains of the mitochondrial small ribosomal subunit (mt-SSU), occluding the mRNA channel and preventing compaction of the head domain towards the body. Probable inactive methyltransferase: retains the characteristic folding and ability to bind S-adenosyl-L-methionine, but it probably lost its methyltransferase activity.</text>
</comment>
<evidence type="ECO:0000256" key="6">
    <source>
        <dbReference type="ARBA" id="ARBA00023128"/>
    </source>
</evidence>
<feature type="region of interest" description="Disordered" evidence="8">
    <location>
        <begin position="28"/>
        <end position="47"/>
    </location>
</feature>
<keyword evidence="10" id="KW-1185">Reference proteome</keyword>